<evidence type="ECO:0000313" key="3">
    <source>
        <dbReference type="Proteomes" id="UP001642484"/>
    </source>
</evidence>
<sequence>MLLYNMHPLVFCFLSSALRFSTARVRSQHSIAVFLFQTALLHEACKVRKVGEAKGASSSVQKGCPKPSSAHMVHDWRFHGGWVHPDEAFIEESVVRRELSDNFCFYNDKYDSLEGAAAWAQQTLKDHAKDKREHLYTMEELEGGKTHDDLWNASQQQMVQEGKMHGFLRMYWAKKILEWSPSPKEALQRSIELNDRYELDGRDPNGYVGCMWSICGVHDMGWKERPVFGKIRFMNYAGCKRKFNVPAFVAKYGGTRAEAAEAATPPSKRRKAR</sequence>
<feature type="signal peptide" evidence="1">
    <location>
        <begin position="1"/>
        <end position="23"/>
    </location>
</feature>
<dbReference type="PROSITE" id="PS01083">
    <property type="entry name" value="DNA_PHOTOLYASES_2_1"/>
    <property type="match status" value="1"/>
</dbReference>
<accession>A0ABP0JMN8</accession>
<dbReference type="PROSITE" id="PS01084">
    <property type="entry name" value="DNA_PHOTOLYASES_2_2"/>
    <property type="match status" value="1"/>
</dbReference>
<evidence type="ECO:0008006" key="4">
    <source>
        <dbReference type="Google" id="ProtNLM"/>
    </source>
</evidence>
<dbReference type="InterPro" id="IPR052219">
    <property type="entry name" value="Photolyase_Class-2"/>
</dbReference>
<name>A0ABP0JMN8_9DINO</name>
<dbReference type="InterPro" id="IPR032673">
    <property type="entry name" value="DNA_photolyase_2_CS"/>
</dbReference>
<evidence type="ECO:0000313" key="2">
    <source>
        <dbReference type="EMBL" id="CAK9015423.1"/>
    </source>
</evidence>
<keyword evidence="1" id="KW-0732">Signal</keyword>
<protein>
    <recommendedName>
        <fullName evidence="4">Deoxyribodipyrimidine photo-lyase</fullName>
    </recommendedName>
</protein>
<evidence type="ECO:0000256" key="1">
    <source>
        <dbReference type="SAM" id="SignalP"/>
    </source>
</evidence>
<keyword evidence="3" id="KW-1185">Reference proteome</keyword>
<dbReference type="EMBL" id="CAXAMN010005792">
    <property type="protein sequence ID" value="CAK9015423.1"/>
    <property type="molecule type" value="Genomic_DNA"/>
</dbReference>
<dbReference type="Proteomes" id="UP001642484">
    <property type="component" value="Unassembled WGS sequence"/>
</dbReference>
<gene>
    <name evidence="2" type="ORF">CCMP2556_LOCUS12093</name>
</gene>
<feature type="chain" id="PRO_5046022838" description="Deoxyribodipyrimidine photo-lyase" evidence="1">
    <location>
        <begin position="24"/>
        <end position="273"/>
    </location>
</feature>
<reference evidence="2 3" key="1">
    <citation type="submission" date="2024-02" db="EMBL/GenBank/DDBJ databases">
        <authorList>
            <person name="Chen Y."/>
            <person name="Shah S."/>
            <person name="Dougan E. K."/>
            <person name="Thang M."/>
            <person name="Chan C."/>
        </authorList>
    </citation>
    <scope>NUCLEOTIDE SEQUENCE [LARGE SCALE GENOMIC DNA]</scope>
</reference>
<dbReference type="PANTHER" id="PTHR10211:SF0">
    <property type="entry name" value="DEOXYRIBODIPYRIMIDINE PHOTO-LYASE"/>
    <property type="match status" value="1"/>
</dbReference>
<comment type="caution">
    <text evidence="2">The sequence shown here is derived from an EMBL/GenBank/DDBJ whole genome shotgun (WGS) entry which is preliminary data.</text>
</comment>
<proteinExistence type="predicted"/>
<dbReference type="Gene3D" id="1.25.40.80">
    <property type="match status" value="1"/>
</dbReference>
<organism evidence="2 3">
    <name type="scientific">Durusdinium trenchii</name>
    <dbReference type="NCBI Taxonomy" id="1381693"/>
    <lineage>
        <taxon>Eukaryota</taxon>
        <taxon>Sar</taxon>
        <taxon>Alveolata</taxon>
        <taxon>Dinophyceae</taxon>
        <taxon>Suessiales</taxon>
        <taxon>Symbiodiniaceae</taxon>
        <taxon>Durusdinium</taxon>
    </lineage>
</organism>
<dbReference type="Gene3D" id="1.10.579.10">
    <property type="entry name" value="DNA Cyclobutane Dipyrimidine Photolyase, subunit A, domain 3"/>
    <property type="match status" value="1"/>
</dbReference>
<dbReference type="PANTHER" id="PTHR10211">
    <property type="entry name" value="DEOXYRIBODIPYRIMIDINE PHOTOLYASE"/>
    <property type="match status" value="1"/>
</dbReference>
<dbReference type="SUPFAM" id="SSF48173">
    <property type="entry name" value="Cryptochrome/photolyase FAD-binding domain"/>
    <property type="match status" value="1"/>
</dbReference>
<dbReference type="InterPro" id="IPR036134">
    <property type="entry name" value="Crypto/Photolyase_FAD-like_sf"/>
</dbReference>